<dbReference type="InterPro" id="IPR027417">
    <property type="entry name" value="P-loop_NTPase"/>
</dbReference>
<dbReference type="EMBL" id="JAUEIQ010000010">
    <property type="protein sequence ID" value="MDN0064625.1"/>
    <property type="molecule type" value="Genomic_DNA"/>
</dbReference>
<feature type="domain" description="IstB-like ATP-binding" evidence="2">
    <location>
        <begin position="16"/>
        <end position="179"/>
    </location>
</feature>
<reference evidence="3" key="2">
    <citation type="submission" date="2024-05" db="EMBL/GenBank/DDBJ databases">
        <title>Identification and characterization of horizontal gene transfer across gut microbiota members of farm animals based on homology search.</title>
        <authorList>
            <person name="Schwarzerova J."/>
            <person name="Nykrynova M."/>
            <person name="Jureckova K."/>
            <person name="Cejkova D."/>
            <person name="Rychlik I."/>
        </authorList>
    </citation>
    <scope>NUCLEOTIDE SEQUENCE</scope>
    <source>
        <strain evidence="3">176_SSukc20</strain>
    </source>
</reference>
<name>A0ABT7XGU3_9ACTN</name>
<protein>
    <submittedName>
        <fullName evidence="3">ATP-binding protein</fullName>
    </submittedName>
</protein>
<feature type="compositionally biased region" description="Basic and acidic residues" evidence="1">
    <location>
        <begin position="219"/>
        <end position="229"/>
    </location>
</feature>
<dbReference type="RefSeq" id="WP_204562955.1">
    <property type="nucleotide sequence ID" value="NZ_JAUEIQ010000010.1"/>
</dbReference>
<organism evidence="3 4">
    <name type="scientific">Collinsella ihumii</name>
    <dbReference type="NCBI Taxonomy" id="1720204"/>
    <lineage>
        <taxon>Bacteria</taxon>
        <taxon>Bacillati</taxon>
        <taxon>Actinomycetota</taxon>
        <taxon>Coriobacteriia</taxon>
        <taxon>Coriobacteriales</taxon>
        <taxon>Coriobacteriaceae</taxon>
        <taxon>Collinsella</taxon>
    </lineage>
</organism>
<reference evidence="3" key="1">
    <citation type="submission" date="2023-06" db="EMBL/GenBank/DDBJ databases">
        <authorList>
            <person name="Zeman M."/>
            <person name="Kubasova T."/>
            <person name="Jahodarova E."/>
            <person name="Nykrynova M."/>
            <person name="Rychlik I."/>
        </authorList>
    </citation>
    <scope>NUCLEOTIDE SEQUENCE</scope>
    <source>
        <strain evidence="3">176_SSukc20</strain>
    </source>
</reference>
<evidence type="ECO:0000256" key="1">
    <source>
        <dbReference type="SAM" id="MobiDB-lite"/>
    </source>
</evidence>
<gene>
    <name evidence="3" type="ORF">QVN30_09940</name>
</gene>
<keyword evidence="3" id="KW-0547">Nucleotide-binding</keyword>
<sequence>MDDRLREMVEDDFCDRHAFEERMEMPIEAEASVCRDRKVAKIVRDARFRPPTCVEGVAFPRERKLGRSRVARLSACERVEACEVVAMISKMGCDKNFLGRTLGDAVCRGLFTACYARLADMMGDLNRCRSTGDGGHCECMDLYKTVQLLIADDFPTAPISMRSAMDLFEIMEAREGHAAAHRLPARARRVMPQDRGRADGRHHPQQDGDRNAPHRPRRAEHARVLREAEEAASVPGEPTRGTVRADWRYQIGLLLDFGCFQHVGASCR</sequence>
<evidence type="ECO:0000313" key="3">
    <source>
        <dbReference type="EMBL" id="MDN0064625.1"/>
    </source>
</evidence>
<dbReference type="InterPro" id="IPR002611">
    <property type="entry name" value="IstB_ATP-bd"/>
</dbReference>
<evidence type="ECO:0000259" key="2">
    <source>
        <dbReference type="Pfam" id="PF01695"/>
    </source>
</evidence>
<dbReference type="Proteomes" id="UP001168435">
    <property type="component" value="Unassembled WGS sequence"/>
</dbReference>
<dbReference type="Pfam" id="PF01695">
    <property type="entry name" value="IstB_IS21"/>
    <property type="match status" value="1"/>
</dbReference>
<evidence type="ECO:0000313" key="4">
    <source>
        <dbReference type="Proteomes" id="UP001168435"/>
    </source>
</evidence>
<dbReference type="Gene3D" id="3.40.50.300">
    <property type="entry name" value="P-loop containing nucleotide triphosphate hydrolases"/>
    <property type="match status" value="1"/>
</dbReference>
<feature type="compositionally biased region" description="Basic and acidic residues" evidence="1">
    <location>
        <begin position="191"/>
        <end position="212"/>
    </location>
</feature>
<feature type="region of interest" description="Disordered" evidence="1">
    <location>
        <begin position="181"/>
        <end position="240"/>
    </location>
</feature>
<comment type="caution">
    <text evidence="3">The sequence shown here is derived from an EMBL/GenBank/DDBJ whole genome shotgun (WGS) entry which is preliminary data.</text>
</comment>
<accession>A0ABT7XGU3</accession>
<keyword evidence="3" id="KW-0067">ATP-binding</keyword>
<proteinExistence type="predicted"/>
<dbReference type="GO" id="GO:0005524">
    <property type="term" value="F:ATP binding"/>
    <property type="evidence" value="ECO:0007669"/>
    <property type="project" value="UniProtKB-KW"/>
</dbReference>
<keyword evidence="4" id="KW-1185">Reference proteome</keyword>